<protein>
    <submittedName>
        <fullName evidence="1">Unannotated protein</fullName>
    </submittedName>
</protein>
<organism evidence="1">
    <name type="scientific">freshwater metagenome</name>
    <dbReference type="NCBI Taxonomy" id="449393"/>
    <lineage>
        <taxon>unclassified sequences</taxon>
        <taxon>metagenomes</taxon>
        <taxon>ecological metagenomes</taxon>
    </lineage>
</organism>
<sequence>MLLPPKVALGVADGSLSLAFRRWRKPDVQPGSRFRTAAGVIRVDAVEVVDPASITDADAALAGHPDADRLRLRLAPDVTLTTYRITLAWDGPDPRVALRESADLSEADVADLDTRLARLDRASSHGPWTMATLAIIDAHPRRRAPDLAAELGRERDPFKIDVRKLKNLGLTRSFEVGYEISPRGRAYLARTQRR</sequence>
<dbReference type="AlphaFoldDB" id="A0A6J6NS52"/>
<accession>A0A6J6NS52</accession>
<evidence type="ECO:0000313" key="1">
    <source>
        <dbReference type="EMBL" id="CAB4689237.1"/>
    </source>
</evidence>
<name>A0A6J6NS52_9ZZZZ</name>
<proteinExistence type="predicted"/>
<gene>
    <name evidence="1" type="ORF">UFOPK2579_00296</name>
</gene>
<reference evidence="1" key="1">
    <citation type="submission" date="2020-05" db="EMBL/GenBank/DDBJ databases">
        <authorList>
            <person name="Chiriac C."/>
            <person name="Salcher M."/>
            <person name="Ghai R."/>
            <person name="Kavagutti S V."/>
        </authorList>
    </citation>
    <scope>NUCLEOTIDE SEQUENCE</scope>
</reference>
<dbReference type="EMBL" id="CAEZXR010000021">
    <property type="protein sequence ID" value="CAB4689237.1"/>
    <property type="molecule type" value="Genomic_DNA"/>
</dbReference>